<feature type="disulfide bond" evidence="7">
    <location>
        <begin position="118"/>
        <end position="127"/>
    </location>
</feature>
<dbReference type="InterPro" id="IPR037272">
    <property type="entry name" value="SNS_sf"/>
</dbReference>
<evidence type="ECO:0000256" key="7">
    <source>
        <dbReference type="PIRSR" id="PIRSR600175-2"/>
    </source>
</evidence>
<feature type="binding site" evidence="6">
    <location>
        <position position="284"/>
    </location>
    <ligand>
        <name>Na(+)</name>
        <dbReference type="ChEBI" id="CHEBI:29101"/>
        <label>1</label>
    </ligand>
</feature>
<feature type="transmembrane region" description="Helical" evidence="8">
    <location>
        <begin position="452"/>
        <end position="469"/>
    </location>
</feature>
<accession>A0AAE0VHW9</accession>
<dbReference type="EMBL" id="JAEAOA010000557">
    <property type="protein sequence ID" value="KAK3577335.1"/>
    <property type="molecule type" value="Genomic_DNA"/>
</dbReference>
<reference evidence="9" key="1">
    <citation type="journal article" date="2021" name="Genome Biol. Evol.">
        <title>A High-Quality Reference Genome for a Parasitic Bivalve with Doubly Uniparental Inheritance (Bivalvia: Unionida).</title>
        <authorList>
            <person name="Smith C.H."/>
        </authorList>
    </citation>
    <scope>NUCLEOTIDE SEQUENCE</scope>
    <source>
        <strain evidence="9">CHS0354</strain>
    </source>
</reference>
<feature type="transmembrane region" description="Helical" evidence="8">
    <location>
        <begin position="481"/>
        <end position="504"/>
    </location>
</feature>
<feature type="transmembrane region" description="Helical" evidence="8">
    <location>
        <begin position="64"/>
        <end position="94"/>
    </location>
</feature>
<dbReference type="AlphaFoldDB" id="A0AAE0VHW9"/>
<keyword evidence="2" id="KW-0813">Transport</keyword>
<comment type="caution">
    <text evidence="9">The sequence shown here is derived from an EMBL/GenBank/DDBJ whole genome shotgun (WGS) entry which is preliminary data.</text>
</comment>
<evidence type="ECO:0000256" key="3">
    <source>
        <dbReference type="ARBA" id="ARBA00022692"/>
    </source>
</evidence>
<reference evidence="9" key="2">
    <citation type="journal article" date="2021" name="Genome Biol. Evol.">
        <title>Developing a high-quality reference genome for a parasitic bivalve with doubly uniparental inheritance (Bivalvia: Unionida).</title>
        <authorList>
            <person name="Smith C.H."/>
        </authorList>
    </citation>
    <scope>NUCLEOTIDE SEQUENCE</scope>
    <source>
        <strain evidence="9">CHS0354</strain>
        <tissue evidence="9">Mantle</tissue>
    </source>
</reference>
<evidence type="ECO:0000313" key="10">
    <source>
        <dbReference type="Proteomes" id="UP001195483"/>
    </source>
</evidence>
<dbReference type="PANTHER" id="PTHR11616:SF240">
    <property type="entry name" value="BLOATED TUBULES, ISOFORM B-RELATED"/>
    <property type="match status" value="1"/>
</dbReference>
<feature type="transmembrane region" description="Helical" evidence="8">
    <location>
        <begin position="277"/>
        <end position="296"/>
    </location>
</feature>
<dbReference type="GO" id="GO:0005886">
    <property type="term" value="C:plasma membrane"/>
    <property type="evidence" value="ECO:0007669"/>
    <property type="project" value="TreeGrafter"/>
</dbReference>
<keyword evidence="10" id="KW-1185">Reference proteome</keyword>
<evidence type="ECO:0000256" key="4">
    <source>
        <dbReference type="ARBA" id="ARBA00022989"/>
    </source>
</evidence>
<dbReference type="GO" id="GO:0035725">
    <property type="term" value="P:sodium ion transmembrane transport"/>
    <property type="evidence" value="ECO:0007669"/>
    <property type="project" value="TreeGrafter"/>
</dbReference>
<feature type="transmembrane region" description="Helical" evidence="8">
    <location>
        <begin position="368"/>
        <end position="392"/>
    </location>
</feature>
<protein>
    <submittedName>
        <fullName evidence="9">Uncharacterized protein</fullName>
    </submittedName>
</protein>
<feature type="transmembrane region" description="Helical" evidence="8">
    <location>
        <begin position="217"/>
        <end position="239"/>
    </location>
</feature>
<evidence type="ECO:0000256" key="6">
    <source>
        <dbReference type="PIRSR" id="PIRSR600175-1"/>
    </source>
</evidence>
<proteinExistence type="predicted"/>
<feature type="transmembrane region" description="Helical" evidence="8">
    <location>
        <begin position="7"/>
        <end position="26"/>
    </location>
</feature>
<evidence type="ECO:0000256" key="8">
    <source>
        <dbReference type="SAM" id="Phobius"/>
    </source>
</evidence>
<feature type="transmembrane region" description="Helical" evidence="8">
    <location>
        <begin position="188"/>
        <end position="210"/>
    </location>
</feature>
<evidence type="ECO:0000256" key="2">
    <source>
        <dbReference type="ARBA" id="ARBA00022448"/>
    </source>
</evidence>
<dbReference type="PANTHER" id="PTHR11616">
    <property type="entry name" value="SODIUM/CHLORIDE DEPENDENT TRANSPORTER"/>
    <property type="match status" value="1"/>
</dbReference>
<feature type="transmembrane region" description="Helical" evidence="8">
    <location>
        <begin position="524"/>
        <end position="542"/>
    </location>
</feature>
<gene>
    <name evidence="9" type="ORF">CHS0354_008429</name>
</gene>
<dbReference type="InterPro" id="IPR000175">
    <property type="entry name" value="Na/ntran_symport"/>
</dbReference>
<feature type="transmembrane region" description="Helical" evidence="8">
    <location>
        <begin position="308"/>
        <end position="326"/>
    </location>
</feature>
<dbReference type="GO" id="GO:0046872">
    <property type="term" value="F:metal ion binding"/>
    <property type="evidence" value="ECO:0007669"/>
    <property type="project" value="UniProtKB-KW"/>
</dbReference>
<keyword evidence="6" id="KW-0479">Metal-binding</keyword>
<evidence type="ECO:0000256" key="1">
    <source>
        <dbReference type="ARBA" id="ARBA00004141"/>
    </source>
</evidence>
<feature type="transmembrane region" description="Helical" evidence="8">
    <location>
        <begin position="32"/>
        <end position="52"/>
    </location>
</feature>
<reference evidence="9" key="3">
    <citation type="submission" date="2023-05" db="EMBL/GenBank/DDBJ databases">
        <authorList>
            <person name="Smith C.H."/>
        </authorList>
    </citation>
    <scope>NUCLEOTIDE SEQUENCE</scope>
    <source>
        <strain evidence="9">CHS0354</strain>
        <tissue evidence="9">Mantle</tissue>
    </source>
</reference>
<keyword evidence="7" id="KW-1015">Disulfide bond</keyword>
<keyword evidence="3 8" id="KW-0812">Transmembrane</keyword>
<comment type="subcellular location">
    <subcellularLocation>
        <location evidence="1">Membrane</location>
        <topology evidence="1">Multi-pass membrane protein</topology>
    </subcellularLocation>
</comment>
<evidence type="ECO:0000313" key="9">
    <source>
        <dbReference type="EMBL" id="KAK3577335.1"/>
    </source>
</evidence>
<dbReference type="Pfam" id="PF00209">
    <property type="entry name" value="SNF"/>
    <property type="match status" value="1"/>
</dbReference>
<keyword evidence="5 8" id="KW-0472">Membrane</keyword>
<feature type="binding site" evidence="6">
    <location>
        <position position="384"/>
    </location>
    <ligand>
        <name>Na(+)</name>
        <dbReference type="ChEBI" id="CHEBI:29101"/>
        <label>1</label>
    </ligand>
</feature>
<dbReference type="SUPFAM" id="SSF161070">
    <property type="entry name" value="SNF-like"/>
    <property type="match status" value="1"/>
</dbReference>
<dbReference type="PROSITE" id="PS50267">
    <property type="entry name" value="NA_NEUROTRAN_SYMP_3"/>
    <property type="match status" value="1"/>
</dbReference>
<evidence type="ECO:0000256" key="5">
    <source>
        <dbReference type="ARBA" id="ARBA00023136"/>
    </source>
</evidence>
<keyword evidence="6" id="KW-0915">Sodium</keyword>
<dbReference type="Proteomes" id="UP001195483">
    <property type="component" value="Unassembled WGS sequence"/>
</dbReference>
<name>A0AAE0VHW9_9BIVA</name>
<feature type="transmembrane region" description="Helical" evidence="8">
    <location>
        <begin position="412"/>
        <end position="432"/>
    </location>
</feature>
<keyword evidence="4 8" id="KW-1133">Transmembrane helix</keyword>
<sequence>MAETIVAPWNLLQIAFIALYPASMSFTRMPSGMTLLALYVFLFLLCVPPIFIQLKLGNHEQRGIVGLLATYFPIFKGVGIALLVHLFLTCVYMAPLISHYAMYAAISIIQEPYPWGLCGNAWNTLECVSKQQDDKLMTGLQQTKPDLLKEYASPESQFFNFEYLQLSNNIENISGFPVWQFNKTFENVGIPLTPIALVITWCLVFLFVAFGGRICGWILFILGPGFLSLMFVVMGYGYANLDRGPTNSFLEQLYSLNVEQLTDFSDTTDLITSWTEGFVLVMHSLPVWTAILPTMGKMSGTGKISRNISWLIVVLVYAVSLQLPQLTMAPYMGNLREISPHMHYKNRSFSVPFTTMASAFHSLEIPHVYAFLFYLCLYIAGLMSLVLTVFTITDNVVDALSTSVDVFQNRRLCVNFFTAFVLMCLGVGAGILHTTKAGMYYIILMDQCIHKLIFITVTLYGLSLVIVYVRQKFGIAERVIMGIWAGCATVTSSAFFLYCFVSTIDTRPGYVGKKIPDTFDLLCWVLASAPFLAIPAAAIHSYQSAKGSFGKRLHSVCCGQPVDPDETEPYDYHRPEPSAPPYGETHMYSFLDDNYPMDDVPYSGGYEDPELRPLKGNRM</sequence>
<organism evidence="9 10">
    <name type="scientific">Potamilus streckersoni</name>
    <dbReference type="NCBI Taxonomy" id="2493646"/>
    <lineage>
        <taxon>Eukaryota</taxon>
        <taxon>Metazoa</taxon>
        <taxon>Spiralia</taxon>
        <taxon>Lophotrochozoa</taxon>
        <taxon>Mollusca</taxon>
        <taxon>Bivalvia</taxon>
        <taxon>Autobranchia</taxon>
        <taxon>Heteroconchia</taxon>
        <taxon>Palaeoheterodonta</taxon>
        <taxon>Unionida</taxon>
        <taxon>Unionoidea</taxon>
        <taxon>Unionidae</taxon>
        <taxon>Ambleminae</taxon>
        <taxon>Lampsilini</taxon>
        <taxon>Potamilus</taxon>
    </lineage>
</organism>